<dbReference type="PANTHER" id="PTHR31640">
    <property type="entry name" value="TRANSMEMBRANE PROTEIN KIAA1109"/>
    <property type="match status" value="1"/>
</dbReference>
<dbReference type="SMART" id="SM01220">
    <property type="entry name" value="FSA_C"/>
    <property type="match status" value="1"/>
</dbReference>
<protein>
    <submittedName>
        <fullName evidence="2">FSA_C domain-containing protein</fullName>
    </submittedName>
</protein>
<dbReference type="AlphaFoldDB" id="A0A183CWB0"/>
<dbReference type="GO" id="GO:0048488">
    <property type="term" value="P:synaptic vesicle endocytosis"/>
    <property type="evidence" value="ECO:0007669"/>
    <property type="project" value="TreeGrafter"/>
</dbReference>
<sequence length="458" mass="51204">LTANVGSANFNYDMRRLAELISFPKPWYRRTIVRRLFFGDPSVKTPIYDIEESPVMSRVSPRPASAEYLSTQEVSKKKEWSAAVIFGVEWKELNISAQMANTMGNTQLLVREGILRGYCQLNSKQDRAISVNFGLKSAVLSSRGGAISGEITIAALQVACKNQTAALKPPRNYAKLQVDEIESRIEWMSRPIFIAKCEKPSVTFKDEWLSVRDDNGEVLKASVAVNLTCAWTDLQLIITKVTVDDIIKIAQKLQSFFQEQLTNSRMVWGIRSSVVAAKDSPEADKQSVKFTKYRHWQTVLDTLTDIQARQKLLPMPRGADGVTVVGGVLELSGQSLSLACMHGEMNATSWALFHMRQPTIIFEPEARYTFITDQRDVGVLIAQRVNIRLGDMAYQHGDTECMAVVCRVQQSRGSMVRQMSSISACLHHIIGDALVQLKYIPSSSSEPAAHHSVLQLFQ</sequence>
<dbReference type="Pfam" id="PF25040">
    <property type="entry name" value="BLTP1_C"/>
    <property type="match status" value="2"/>
</dbReference>
<dbReference type="WBParaSite" id="GPUH_0000075101-mRNA-1">
    <property type="protein sequence ID" value="GPUH_0000075101-mRNA-1"/>
    <property type="gene ID" value="GPUH_0000075101"/>
</dbReference>
<feature type="domain" description="Bridge-like lipid transfer protein family member 1 C-terminal" evidence="1">
    <location>
        <begin position="66"/>
        <end position="456"/>
    </location>
</feature>
<dbReference type="InterPro" id="IPR056742">
    <property type="entry name" value="BLTP1_C"/>
</dbReference>
<proteinExistence type="predicted"/>
<dbReference type="PANTHER" id="PTHR31640:SF1">
    <property type="entry name" value="BRIDGE-LIKE LIPID TRANSFER PROTEIN FAMILY MEMBER 1"/>
    <property type="match status" value="1"/>
</dbReference>
<dbReference type="InterPro" id="IPR033616">
    <property type="entry name" value="BLTP1"/>
</dbReference>
<dbReference type="GO" id="GO:0098793">
    <property type="term" value="C:presynapse"/>
    <property type="evidence" value="ECO:0007669"/>
    <property type="project" value="GOC"/>
</dbReference>
<accession>A0A183CWB0</accession>
<reference evidence="2" key="1">
    <citation type="submission" date="2016-06" db="UniProtKB">
        <authorList>
            <consortium name="WormBaseParasite"/>
        </authorList>
    </citation>
    <scope>IDENTIFICATION</scope>
</reference>
<evidence type="ECO:0000313" key="2">
    <source>
        <dbReference type="WBParaSite" id="GPUH_0000075101-mRNA-1"/>
    </source>
</evidence>
<name>A0A183CWB0_9BILA</name>
<organism evidence="2">
    <name type="scientific">Gongylonema pulchrum</name>
    <dbReference type="NCBI Taxonomy" id="637853"/>
    <lineage>
        <taxon>Eukaryota</taxon>
        <taxon>Metazoa</taxon>
        <taxon>Ecdysozoa</taxon>
        <taxon>Nematoda</taxon>
        <taxon>Chromadorea</taxon>
        <taxon>Rhabditida</taxon>
        <taxon>Spirurina</taxon>
        <taxon>Spiruromorpha</taxon>
        <taxon>Spiruroidea</taxon>
        <taxon>Gongylonematidae</taxon>
        <taxon>Gongylonema</taxon>
    </lineage>
</organism>
<evidence type="ECO:0000259" key="1">
    <source>
        <dbReference type="SMART" id="SM01220"/>
    </source>
</evidence>